<dbReference type="AlphaFoldDB" id="A0AAD4SLD5"/>
<name>A0AAD4SLD5_9MAGN</name>
<dbReference type="PANTHER" id="PTHR33564:SF8">
    <property type="entry name" value="TRANSMEMBRANE PROTEIN"/>
    <property type="match status" value="1"/>
</dbReference>
<keyword evidence="2" id="KW-1185">Reference proteome</keyword>
<gene>
    <name evidence="1" type="ORF">MKW98_007116</name>
</gene>
<dbReference type="PANTHER" id="PTHR33564">
    <property type="entry name" value="TRANSMEMBRANE PROTEIN"/>
    <property type="match status" value="1"/>
</dbReference>
<dbReference type="EMBL" id="JAJJMB010009541">
    <property type="protein sequence ID" value="KAI3913100.1"/>
    <property type="molecule type" value="Genomic_DNA"/>
</dbReference>
<sequence length="115" mass="13333">MEVGLMTVFVELGSVVLVALQAHKRLLSYFIRKPELELGRVGKVQQKKKVRFADDVIEPSSNNKEYRKQQRSRSNVMYGTIKFGDVIVPCQIILDEELENKMPENRRALTKELLR</sequence>
<evidence type="ECO:0000313" key="2">
    <source>
        <dbReference type="Proteomes" id="UP001202328"/>
    </source>
</evidence>
<organism evidence="1 2">
    <name type="scientific">Papaver atlanticum</name>
    <dbReference type="NCBI Taxonomy" id="357466"/>
    <lineage>
        <taxon>Eukaryota</taxon>
        <taxon>Viridiplantae</taxon>
        <taxon>Streptophyta</taxon>
        <taxon>Embryophyta</taxon>
        <taxon>Tracheophyta</taxon>
        <taxon>Spermatophyta</taxon>
        <taxon>Magnoliopsida</taxon>
        <taxon>Ranunculales</taxon>
        <taxon>Papaveraceae</taxon>
        <taxon>Papaveroideae</taxon>
        <taxon>Papaver</taxon>
    </lineage>
</organism>
<evidence type="ECO:0000313" key="1">
    <source>
        <dbReference type="EMBL" id="KAI3913100.1"/>
    </source>
</evidence>
<dbReference type="Proteomes" id="UP001202328">
    <property type="component" value="Unassembled WGS sequence"/>
</dbReference>
<reference evidence="1" key="1">
    <citation type="submission" date="2022-04" db="EMBL/GenBank/DDBJ databases">
        <title>A functionally conserved STORR gene fusion in Papaver species that diverged 16.8 million years ago.</title>
        <authorList>
            <person name="Catania T."/>
        </authorList>
    </citation>
    <scope>NUCLEOTIDE SEQUENCE</scope>
    <source>
        <strain evidence="1">S-188037</strain>
    </source>
</reference>
<protein>
    <submittedName>
        <fullName evidence="1">Uncharacterized protein</fullName>
    </submittedName>
</protein>
<comment type="caution">
    <text evidence="1">The sequence shown here is derived from an EMBL/GenBank/DDBJ whole genome shotgun (WGS) entry which is preliminary data.</text>
</comment>
<accession>A0AAD4SLD5</accession>
<proteinExistence type="predicted"/>